<accession>A0AAE2CLN5</accession>
<dbReference type="EMBL" id="JACGWO010000005">
    <property type="protein sequence ID" value="KAK4426770.1"/>
    <property type="molecule type" value="Genomic_DNA"/>
</dbReference>
<dbReference type="AlphaFoldDB" id="A0AAE2CLN5"/>
<protein>
    <submittedName>
        <fullName evidence="1">Uncharacterized protein</fullName>
    </submittedName>
</protein>
<organism evidence="1 2">
    <name type="scientific">Sesamum alatum</name>
    <dbReference type="NCBI Taxonomy" id="300844"/>
    <lineage>
        <taxon>Eukaryota</taxon>
        <taxon>Viridiplantae</taxon>
        <taxon>Streptophyta</taxon>
        <taxon>Embryophyta</taxon>
        <taxon>Tracheophyta</taxon>
        <taxon>Spermatophyta</taxon>
        <taxon>Magnoliopsida</taxon>
        <taxon>eudicotyledons</taxon>
        <taxon>Gunneridae</taxon>
        <taxon>Pentapetalae</taxon>
        <taxon>asterids</taxon>
        <taxon>lamiids</taxon>
        <taxon>Lamiales</taxon>
        <taxon>Pedaliaceae</taxon>
        <taxon>Sesamum</taxon>
    </lineage>
</organism>
<reference evidence="1" key="1">
    <citation type="submission" date="2020-06" db="EMBL/GenBank/DDBJ databases">
        <authorList>
            <person name="Li T."/>
            <person name="Hu X."/>
            <person name="Zhang T."/>
            <person name="Song X."/>
            <person name="Zhang H."/>
            <person name="Dai N."/>
            <person name="Sheng W."/>
            <person name="Hou X."/>
            <person name="Wei L."/>
        </authorList>
    </citation>
    <scope>NUCLEOTIDE SEQUENCE</scope>
    <source>
        <strain evidence="1">3651</strain>
        <tissue evidence="1">Leaf</tissue>
    </source>
</reference>
<keyword evidence="2" id="KW-1185">Reference proteome</keyword>
<gene>
    <name evidence="1" type="ORF">Salat_1445700</name>
</gene>
<proteinExistence type="predicted"/>
<name>A0AAE2CLN5_9LAMI</name>
<reference evidence="1" key="2">
    <citation type="journal article" date="2024" name="Plant">
        <title>Genomic evolution and insights into agronomic trait innovations of Sesamum species.</title>
        <authorList>
            <person name="Miao H."/>
            <person name="Wang L."/>
            <person name="Qu L."/>
            <person name="Liu H."/>
            <person name="Sun Y."/>
            <person name="Le M."/>
            <person name="Wang Q."/>
            <person name="Wei S."/>
            <person name="Zheng Y."/>
            <person name="Lin W."/>
            <person name="Duan Y."/>
            <person name="Cao H."/>
            <person name="Xiong S."/>
            <person name="Wang X."/>
            <person name="Wei L."/>
            <person name="Li C."/>
            <person name="Ma Q."/>
            <person name="Ju M."/>
            <person name="Zhao R."/>
            <person name="Li G."/>
            <person name="Mu C."/>
            <person name="Tian Q."/>
            <person name="Mei H."/>
            <person name="Zhang T."/>
            <person name="Gao T."/>
            <person name="Zhang H."/>
        </authorList>
    </citation>
    <scope>NUCLEOTIDE SEQUENCE</scope>
    <source>
        <strain evidence="1">3651</strain>
    </source>
</reference>
<dbReference type="Proteomes" id="UP001293254">
    <property type="component" value="Unassembled WGS sequence"/>
</dbReference>
<comment type="caution">
    <text evidence="1">The sequence shown here is derived from an EMBL/GenBank/DDBJ whole genome shotgun (WGS) entry which is preliminary data.</text>
</comment>
<evidence type="ECO:0000313" key="1">
    <source>
        <dbReference type="EMBL" id="KAK4426770.1"/>
    </source>
</evidence>
<evidence type="ECO:0000313" key="2">
    <source>
        <dbReference type="Proteomes" id="UP001293254"/>
    </source>
</evidence>
<sequence>MRDEQLQEQVQRRLLRILSSVVGFFLDDLEQVLDAKADLIDDLKDPIRIRHENLMFLRSFLKDIKVENPEKVESSKEAVKQVGDLAPEAQYLISSFKVGDLRVWYLILRLPYVVKIINLIRAGFGETKKTITLKWLKLQKILAPQ</sequence>